<evidence type="ECO:0000256" key="8">
    <source>
        <dbReference type="ARBA" id="ARBA00023136"/>
    </source>
</evidence>
<feature type="transmembrane region" description="Helical" evidence="10">
    <location>
        <begin position="594"/>
        <end position="616"/>
    </location>
</feature>
<evidence type="ECO:0000256" key="3">
    <source>
        <dbReference type="ARBA" id="ARBA00022448"/>
    </source>
</evidence>
<feature type="transmembrane region" description="Helical" evidence="10">
    <location>
        <begin position="364"/>
        <end position="382"/>
    </location>
</feature>
<dbReference type="Proteomes" id="UP000184330">
    <property type="component" value="Unassembled WGS sequence"/>
</dbReference>
<feature type="transmembrane region" description="Helical" evidence="10">
    <location>
        <begin position="279"/>
        <end position="297"/>
    </location>
</feature>
<feature type="transmembrane region" description="Helical" evidence="10">
    <location>
        <begin position="431"/>
        <end position="451"/>
    </location>
</feature>
<evidence type="ECO:0000256" key="2">
    <source>
        <dbReference type="ARBA" id="ARBA00008807"/>
    </source>
</evidence>
<dbReference type="OrthoDB" id="9986677at2759"/>
<feature type="transmembrane region" description="Helical" evidence="10">
    <location>
        <begin position="212"/>
        <end position="233"/>
    </location>
</feature>
<evidence type="ECO:0000256" key="9">
    <source>
        <dbReference type="SAM" id="MobiDB-lite"/>
    </source>
</evidence>
<dbReference type="GO" id="GO:0015031">
    <property type="term" value="P:protein transport"/>
    <property type="evidence" value="ECO:0007669"/>
    <property type="project" value="UniProtKB-KW"/>
</dbReference>
<name>A0A1L7WQX8_9HELO</name>
<dbReference type="InterPro" id="IPR004648">
    <property type="entry name" value="Oligpept_transpt"/>
</dbReference>
<protein>
    <submittedName>
        <fullName evidence="11">Related to small oligopeptide transporter, OPT family</fullName>
    </submittedName>
</protein>
<keyword evidence="4 10" id="KW-0812">Transmembrane</keyword>
<keyword evidence="3" id="KW-0813">Transport</keyword>
<feature type="transmembrane region" description="Helical" evidence="10">
    <location>
        <begin position="510"/>
        <end position="530"/>
    </location>
</feature>
<keyword evidence="7 10" id="KW-1133">Transmembrane helix</keyword>
<evidence type="ECO:0000256" key="1">
    <source>
        <dbReference type="ARBA" id="ARBA00004141"/>
    </source>
</evidence>
<feature type="transmembrane region" description="Helical" evidence="10">
    <location>
        <begin position="663"/>
        <end position="682"/>
    </location>
</feature>
<proteinExistence type="inferred from homology"/>
<comment type="subcellular location">
    <subcellularLocation>
        <location evidence="1">Membrane</location>
        <topology evidence="1">Multi-pass membrane protein</topology>
    </subcellularLocation>
</comment>
<comment type="similarity">
    <text evidence="2">Belongs to the oligopeptide OPT transporter family.</text>
</comment>
<feature type="transmembrane region" description="Helical" evidence="10">
    <location>
        <begin position="179"/>
        <end position="200"/>
    </location>
</feature>
<evidence type="ECO:0000256" key="6">
    <source>
        <dbReference type="ARBA" id="ARBA00022927"/>
    </source>
</evidence>
<evidence type="ECO:0000313" key="11">
    <source>
        <dbReference type="EMBL" id="CZR55170.1"/>
    </source>
</evidence>
<feature type="transmembrane region" description="Helical" evidence="10">
    <location>
        <begin position="636"/>
        <end position="656"/>
    </location>
</feature>
<dbReference type="Pfam" id="PF03169">
    <property type="entry name" value="OPT"/>
    <property type="match status" value="1"/>
</dbReference>
<keyword evidence="6" id="KW-0653">Protein transport</keyword>
<feature type="transmembrane region" description="Helical" evidence="10">
    <location>
        <begin position="483"/>
        <end position="504"/>
    </location>
</feature>
<dbReference type="GO" id="GO:0016020">
    <property type="term" value="C:membrane"/>
    <property type="evidence" value="ECO:0007669"/>
    <property type="project" value="UniProtKB-SubCell"/>
</dbReference>
<dbReference type="GO" id="GO:0035673">
    <property type="term" value="F:oligopeptide transmembrane transporter activity"/>
    <property type="evidence" value="ECO:0007669"/>
    <property type="project" value="InterPro"/>
</dbReference>
<gene>
    <name evidence="11" type="ORF">PAC_05056</name>
</gene>
<feature type="transmembrane region" description="Helical" evidence="10">
    <location>
        <begin position="104"/>
        <end position="124"/>
    </location>
</feature>
<dbReference type="NCBIfam" id="TIGR00727">
    <property type="entry name" value="ISP4_OPT"/>
    <property type="match status" value="1"/>
</dbReference>
<keyword evidence="8 10" id="KW-0472">Membrane</keyword>
<feature type="transmembrane region" description="Helical" evidence="10">
    <location>
        <begin position="332"/>
        <end position="352"/>
    </location>
</feature>
<sequence length="804" mass="89589">MGLGGLFKRPGASHTQGHEVDSGSDGPAATSTGVQKELEAFKHEHAWDPNLPADQLAAVNEALKVDDLEKKVAIETTLLEENSPYPEVRAAVRNYDEEAPANTVRAWVIGMLWTTIGSAINMLFSLRNPSISLTPVVTLLLSYPFGIAWQYAMPSRKFKTFGYTWSLNPGKFNMKEHTLIVIMANASFGGTFAYSTDVLLAQQVYYGQNFGWGYQLLLTITCQMLGLGLAGLTRKWLVEPAAMIWPSNLITTTMFETIHTRATPDALKLSGWKMGRYKWFLYLMLGIFVWECCQNVPPLDRPFLATFAFVTWAAPNNVAVNQLFGGVTGLSLIPISFDWSVITAFILSPLVYPFHAIANTMIGVLIFTIITSIGIHFTGAFYSEYLPMSTGGSFDNHAKSYNVSKILTPEYELDPVKYAAYSPLFLSTTFALAYGLSFAAIIAVVIHVGLYHGPEIWAKFRASRMDGADVHLKMMAKYKEAPWWWYAISAVVMFALGLVTCLVWDTHLTWWAFIVALLISCFFYLPIGIVQATTNVQLGLNVITEFIIGYMQPGRPLAMMMFKMYGYITCYQGLYFTQDIKLAHYMKVPQRVTFWAQFVATLWSCIVQIAVLNWALGSISEVCTPDQPNNYTCPNAHVFFTASIIWGVIGPARIFGTGGIYHPMMWFFLLGLGLPVICWVLARKFPKSPMRYVNTAIIFGGTAYIPPATPMTYATWGTVGLIFNKIIKGRHPGWWTEYNYITSAALDSGTIICILLIFFALQLPEVSSPAWWGGFNGGFMNNGDWNAAVQKVVVNGTFGPKTWV</sequence>
<dbReference type="NCBIfam" id="TIGR00728">
    <property type="entry name" value="OPT_sfam"/>
    <property type="match status" value="1"/>
</dbReference>
<evidence type="ECO:0000256" key="5">
    <source>
        <dbReference type="ARBA" id="ARBA00022856"/>
    </source>
</evidence>
<feature type="region of interest" description="Disordered" evidence="9">
    <location>
        <begin position="1"/>
        <end position="31"/>
    </location>
</feature>
<dbReference type="InterPro" id="IPR004813">
    <property type="entry name" value="OPT"/>
</dbReference>
<evidence type="ECO:0000256" key="4">
    <source>
        <dbReference type="ARBA" id="ARBA00022692"/>
    </source>
</evidence>
<accession>A0A1L7WQX8</accession>
<dbReference type="PANTHER" id="PTHR22601">
    <property type="entry name" value="ISP4 LIKE PROTEIN"/>
    <property type="match status" value="1"/>
</dbReference>
<organism evidence="11 12">
    <name type="scientific">Phialocephala subalpina</name>
    <dbReference type="NCBI Taxonomy" id="576137"/>
    <lineage>
        <taxon>Eukaryota</taxon>
        <taxon>Fungi</taxon>
        <taxon>Dikarya</taxon>
        <taxon>Ascomycota</taxon>
        <taxon>Pezizomycotina</taxon>
        <taxon>Leotiomycetes</taxon>
        <taxon>Helotiales</taxon>
        <taxon>Mollisiaceae</taxon>
        <taxon>Phialocephala</taxon>
        <taxon>Phialocephala fortinii species complex</taxon>
    </lineage>
</organism>
<evidence type="ECO:0000256" key="7">
    <source>
        <dbReference type="ARBA" id="ARBA00022989"/>
    </source>
</evidence>
<evidence type="ECO:0000313" key="12">
    <source>
        <dbReference type="Proteomes" id="UP000184330"/>
    </source>
</evidence>
<keyword evidence="5" id="KW-0571">Peptide transport</keyword>
<dbReference type="AlphaFoldDB" id="A0A1L7WQX8"/>
<evidence type="ECO:0000256" key="10">
    <source>
        <dbReference type="SAM" id="Phobius"/>
    </source>
</evidence>
<reference evidence="11 12" key="1">
    <citation type="submission" date="2016-03" db="EMBL/GenBank/DDBJ databases">
        <authorList>
            <person name="Ploux O."/>
        </authorList>
    </citation>
    <scope>NUCLEOTIDE SEQUENCE [LARGE SCALE GENOMIC DNA]</scope>
    <source>
        <strain evidence="11 12">UAMH 11012</strain>
    </source>
</reference>
<feature type="transmembrane region" description="Helical" evidence="10">
    <location>
        <begin position="130"/>
        <end position="149"/>
    </location>
</feature>
<feature type="transmembrane region" description="Helical" evidence="10">
    <location>
        <begin position="740"/>
        <end position="761"/>
    </location>
</feature>
<dbReference type="EMBL" id="FJOG01000006">
    <property type="protein sequence ID" value="CZR55170.1"/>
    <property type="molecule type" value="Genomic_DNA"/>
</dbReference>
<keyword evidence="12" id="KW-1185">Reference proteome</keyword>